<evidence type="ECO:0000313" key="6">
    <source>
        <dbReference type="EMBL" id="MFD2181643.1"/>
    </source>
</evidence>
<proteinExistence type="inferred from homology"/>
<dbReference type="SUPFAM" id="SSF88713">
    <property type="entry name" value="Glycoside hydrolase/deacetylase"/>
    <property type="match status" value="1"/>
</dbReference>
<dbReference type="PANTHER" id="PTHR43123">
    <property type="entry name" value="POLYSACCHARIDE DEACETYLASE-RELATED"/>
    <property type="match status" value="1"/>
</dbReference>
<dbReference type="RefSeq" id="WP_378476828.1">
    <property type="nucleotide sequence ID" value="NZ_JBHUIW010000004.1"/>
</dbReference>
<evidence type="ECO:0000256" key="3">
    <source>
        <dbReference type="ARBA" id="ARBA00020071"/>
    </source>
</evidence>
<gene>
    <name evidence="6" type="ORF">ACFSOX_05715</name>
</gene>
<keyword evidence="7" id="KW-1185">Reference proteome</keyword>
<evidence type="ECO:0000259" key="5">
    <source>
        <dbReference type="Pfam" id="PF01522"/>
    </source>
</evidence>
<dbReference type="Pfam" id="PF01522">
    <property type="entry name" value="Polysacc_deac_1"/>
    <property type="match status" value="1"/>
</dbReference>
<evidence type="ECO:0000256" key="2">
    <source>
        <dbReference type="ARBA" id="ARBA00010973"/>
    </source>
</evidence>
<dbReference type="CDD" id="cd10979">
    <property type="entry name" value="CE4_PuuE_like"/>
    <property type="match status" value="1"/>
</dbReference>
<evidence type="ECO:0000313" key="7">
    <source>
        <dbReference type="Proteomes" id="UP001597314"/>
    </source>
</evidence>
<dbReference type="PANTHER" id="PTHR43123:SF4">
    <property type="entry name" value="POLYSACCHARIDE DEACETYLASE"/>
    <property type="match status" value="1"/>
</dbReference>
<protein>
    <recommendedName>
        <fullName evidence="3">Chitooligosaccharide deacetylase</fullName>
    </recommendedName>
    <alternativeName>
        <fullName evidence="4">Nodulation protein B</fullName>
    </alternativeName>
</protein>
<name>A0ABW5AFE2_9BRAD</name>
<sequence length="301" mass="33022">MSNPRIPYRLSSARPPLPPLDGKRILVHLVVNVENWQFDQPMPRTIVTPPHGRETVPDVPNFSWADYGMRAGLPRILKAFAERGLPASTSINAGVIDAYRPAAEAMRDAGWEFIGHGMHQKATNHVEGGEAALVRASLDMLAAFTGMRSRGWLSPGLRETVDTPDILKGAGLDYVCDWVVDDRPSWMTTTAGPLIALPYNLEINDSIVYAIERHATGEMAARLAHTLRRFETECRENAIVLALGLHPHLIAVPHRIHELDRMLDLLMASPEVGFFTGSRLADWFASAVPAEAEPAGETSGA</sequence>
<comment type="caution">
    <text evidence="6">The sequence shown here is derived from an EMBL/GenBank/DDBJ whole genome shotgun (WGS) entry which is preliminary data.</text>
</comment>
<accession>A0ABW5AFE2</accession>
<dbReference type="InterPro" id="IPR011330">
    <property type="entry name" value="Glyco_hydro/deAcase_b/a-brl"/>
</dbReference>
<dbReference type="EMBL" id="JBHUIW010000004">
    <property type="protein sequence ID" value="MFD2181643.1"/>
    <property type="molecule type" value="Genomic_DNA"/>
</dbReference>
<feature type="domain" description="NodB homology" evidence="5">
    <location>
        <begin position="66"/>
        <end position="175"/>
    </location>
</feature>
<dbReference type="InterPro" id="IPR002509">
    <property type="entry name" value="NODB_dom"/>
</dbReference>
<evidence type="ECO:0000256" key="4">
    <source>
        <dbReference type="ARBA" id="ARBA00032976"/>
    </source>
</evidence>
<dbReference type="Proteomes" id="UP001597314">
    <property type="component" value="Unassembled WGS sequence"/>
</dbReference>
<comment type="function">
    <text evidence="1">Is involved in generating a small heat-stable compound (Nod), an acylated oligomer of N-acetylglucosamine, that stimulates mitosis in various plant protoplasts.</text>
</comment>
<dbReference type="Gene3D" id="3.20.20.370">
    <property type="entry name" value="Glycoside hydrolase/deacetylase"/>
    <property type="match status" value="1"/>
</dbReference>
<comment type="similarity">
    <text evidence="2">Belongs to the polysaccharide deacetylase family.</text>
</comment>
<evidence type="ECO:0000256" key="1">
    <source>
        <dbReference type="ARBA" id="ARBA00003236"/>
    </source>
</evidence>
<reference evidence="7" key="1">
    <citation type="journal article" date="2019" name="Int. J. Syst. Evol. Microbiol.">
        <title>The Global Catalogue of Microorganisms (GCM) 10K type strain sequencing project: providing services to taxonomists for standard genome sequencing and annotation.</title>
        <authorList>
            <consortium name="The Broad Institute Genomics Platform"/>
            <consortium name="The Broad Institute Genome Sequencing Center for Infectious Disease"/>
            <person name="Wu L."/>
            <person name="Ma J."/>
        </authorList>
    </citation>
    <scope>NUCLEOTIDE SEQUENCE [LARGE SCALE GENOMIC DNA]</scope>
    <source>
        <strain evidence="7">CGMCC 1.6774</strain>
    </source>
</reference>
<organism evidence="6 7">
    <name type="scientific">Rhodoplanes azumiensis</name>
    <dbReference type="NCBI Taxonomy" id="1897628"/>
    <lineage>
        <taxon>Bacteria</taxon>
        <taxon>Pseudomonadati</taxon>
        <taxon>Pseudomonadota</taxon>
        <taxon>Alphaproteobacteria</taxon>
        <taxon>Hyphomicrobiales</taxon>
        <taxon>Nitrobacteraceae</taxon>
        <taxon>Rhodoplanes</taxon>
    </lineage>
</organism>